<dbReference type="Pfam" id="PF09424">
    <property type="entry name" value="YqeY"/>
    <property type="match status" value="1"/>
</dbReference>
<protein>
    <recommendedName>
        <fullName evidence="1">Altered inheritance of mitochondria protein 41</fullName>
    </recommendedName>
</protein>
<dbReference type="PANTHER" id="PTHR28055">
    <property type="entry name" value="ALTERED INHERITANCE OF MITOCHONDRIA PROTEIN 41, MITOCHONDRIAL"/>
    <property type="match status" value="1"/>
</dbReference>
<organism evidence="2 3">
    <name type="scientific">Malassezia cuniculi</name>
    <dbReference type="NCBI Taxonomy" id="948313"/>
    <lineage>
        <taxon>Eukaryota</taxon>
        <taxon>Fungi</taxon>
        <taxon>Dikarya</taxon>
        <taxon>Basidiomycota</taxon>
        <taxon>Ustilaginomycotina</taxon>
        <taxon>Malasseziomycetes</taxon>
        <taxon>Malasseziales</taxon>
        <taxon>Malasseziaceae</taxon>
        <taxon>Malassezia</taxon>
    </lineage>
</organism>
<keyword evidence="3" id="KW-1185">Reference proteome</keyword>
<accession>A0AAF0ERK7</accession>
<keyword evidence="1" id="KW-0496">Mitochondrion</keyword>
<sequence>MLLARVAAARTLPAARIHAASVANAVRMSSQNSRPAPGPNPKDDEVLAQVKQSWKKARFAKDSDTANVLGGILNDLQYTQKMKQQPNQKPPSVIKTLQKNIKKRTDAAKVYRAAKPEPRIDLAEKEEREIALLQSFLPKE</sequence>
<proteinExistence type="inferred from homology"/>
<dbReference type="AlphaFoldDB" id="A0AAF0ERK7"/>
<dbReference type="EMBL" id="CP119879">
    <property type="protein sequence ID" value="WFD35613.1"/>
    <property type="molecule type" value="Genomic_DNA"/>
</dbReference>
<evidence type="ECO:0000313" key="2">
    <source>
        <dbReference type="EMBL" id="WFD35613.1"/>
    </source>
</evidence>
<dbReference type="Proteomes" id="UP001219933">
    <property type="component" value="Chromosome 3"/>
</dbReference>
<evidence type="ECO:0000256" key="1">
    <source>
        <dbReference type="RuleBase" id="RU365099"/>
    </source>
</evidence>
<comment type="subcellular location">
    <subcellularLocation>
        <location evidence="1">Mitochondrion</location>
    </subcellularLocation>
</comment>
<evidence type="ECO:0000313" key="3">
    <source>
        <dbReference type="Proteomes" id="UP001219933"/>
    </source>
</evidence>
<dbReference type="GO" id="GO:0016884">
    <property type="term" value="F:carbon-nitrogen ligase activity, with glutamine as amido-N-donor"/>
    <property type="evidence" value="ECO:0007669"/>
    <property type="project" value="UniProtKB-UniRule"/>
</dbReference>
<name>A0AAF0ERK7_9BASI</name>
<gene>
    <name evidence="1" type="primary">AIM41</name>
    <name evidence="2" type="ORF">MCUN1_002471</name>
</gene>
<dbReference type="InterPro" id="IPR019004">
    <property type="entry name" value="YqeY/Aim41"/>
</dbReference>
<dbReference type="PANTHER" id="PTHR28055:SF1">
    <property type="entry name" value="ALTERED INHERITANCE OF MITOCHONDRIA PROTEIN 41, MITOCHONDRIAL"/>
    <property type="match status" value="1"/>
</dbReference>
<dbReference type="InterPro" id="IPR003789">
    <property type="entry name" value="Asn/Gln_tRNA_amidoTrase-B-like"/>
</dbReference>
<comment type="similarity">
    <text evidence="1">Belongs to the AIM41 family.</text>
</comment>
<dbReference type="Gene3D" id="1.10.1510.10">
    <property type="entry name" value="Uncharacterised protein YqeY/AIM41 PF09424, N-terminal domain"/>
    <property type="match status" value="1"/>
</dbReference>
<dbReference type="InterPro" id="IPR042184">
    <property type="entry name" value="YqeY/Aim41_N"/>
</dbReference>
<reference evidence="2" key="1">
    <citation type="submission" date="2023-03" db="EMBL/GenBank/DDBJ databases">
        <title>Mating type loci evolution in Malassezia.</title>
        <authorList>
            <person name="Coelho M.A."/>
        </authorList>
    </citation>
    <scope>NUCLEOTIDE SEQUENCE</scope>
    <source>
        <strain evidence="2">CBS 11721</strain>
    </source>
</reference>
<dbReference type="GO" id="GO:0005739">
    <property type="term" value="C:mitochondrion"/>
    <property type="evidence" value="ECO:0007669"/>
    <property type="project" value="UniProtKB-SubCell"/>
</dbReference>
<dbReference type="SUPFAM" id="SSF89095">
    <property type="entry name" value="GatB/YqeY motif"/>
    <property type="match status" value="1"/>
</dbReference>